<reference evidence="2" key="1">
    <citation type="journal article" date="2019" name="Int. J. Syst. Evol. Microbiol.">
        <title>The Global Catalogue of Microorganisms (GCM) 10K type strain sequencing project: providing services to taxonomists for standard genome sequencing and annotation.</title>
        <authorList>
            <consortium name="The Broad Institute Genomics Platform"/>
            <consortium name="The Broad Institute Genome Sequencing Center for Infectious Disease"/>
            <person name="Wu L."/>
            <person name="Ma J."/>
        </authorList>
    </citation>
    <scope>NUCLEOTIDE SEQUENCE [LARGE SCALE GENOMIC DNA]</scope>
    <source>
        <strain evidence="2">CCM 8947</strain>
    </source>
</reference>
<dbReference type="RefSeq" id="WP_125696953.1">
    <property type="nucleotide sequence ID" value="NZ_JBHTOG010000008.1"/>
</dbReference>
<gene>
    <name evidence="1" type="ORF">ACFQ47_02165</name>
</gene>
<protein>
    <submittedName>
        <fullName evidence="1">Uncharacterized protein</fullName>
    </submittedName>
</protein>
<keyword evidence="2" id="KW-1185">Reference proteome</keyword>
<evidence type="ECO:0000313" key="2">
    <source>
        <dbReference type="Proteomes" id="UP001597192"/>
    </source>
</evidence>
<name>A0ABW4CMB5_9LACO</name>
<dbReference type="Proteomes" id="UP001597192">
    <property type="component" value="Unassembled WGS sequence"/>
</dbReference>
<accession>A0ABW4CMB5</accession>
<evidence type="ECO:0000313" key="1">
    <source>
        <dbReference type="EMBL" id="MFD1431492.1"/>
    </source>
</evidence>
<dbReference type="EMBL" id="JBHTOG010000008">
    <property type="protein sequence ID" value="MFD1431492.1"/>
    <property type="molecule type" value="Genomic_DNA"/>
</dbReference>
<sequence>MLDERLIGSIFILPEPPVQAVVLFGIHYHFHVLDDARPGDQVVIVAVGRLGLEVRRSDRQLKY</sequence>
<proteinExistence type="predicted"/>
<comment type="caution">
    <text evidence="1">The sequence shown here is derived from an EMBL/GenBank/DDBJ whole genome shotgun (WGS) entry which is preliminary data.</text>
</comment>
<organism evidence="1 2">
    <name type="scientific">Lacticaseibacillus yichunensis</name>
    <dbReference type="NCBI Taxonomy" id="2486015"/>
    <lineage>
        <taxon>Bacteria</taxon>
        <taxon>Bacillati</taxon>
        <taxon>Bacillota</taxon>
        <taxon>Bacilli</taxon>
        <taxon>Lactobacillales</taxon>
        <taxon>Lactobacillaceae</taxon>
        <taxon>Lacticaseibacillus</taxon>
    </lineage>
</organism>